<protein>
    <submittedName>
        <fullName evidence="2">Uncharacterized protein</fullName>
    </submittedName>
</protein>
<dbReference type="EMBL" id="JAWDGP010006429">
    <property type="protein sequence ID" value="KAK3741324.1"/>
    <property type="molecule type" value="Genomic_DNA"/>
</dbReference>
<reference evidence="2" key="1">
    <citation type="journal article" date="2023" name="G3 (Bethesda)">
        <title>A reference genome for the long-term kleptoplast-retaining sea slug Elysia crispata morphotype clarki.</title>
        <authorList>
            <person name="Eastman K.E."/>
            <person name="Pendleton A.L."/>
            <person name="Shaikh M.A."/>
            <person name="Suttiyut T."/>
            <person name="Ogas R."/>
            <person name="Tomko P."/>
            <person name="Gavelis G."/>
            <person name="Widhalm J.R."/>
            <person name="Wisecaver J.H."/>
        </authorList>
    </citation>
    <scope>NUCLEOTIDE SEQUENCE</scope>
    <source>
        <strain evidence="2">ECLA1</strain>
    </source>
</reference>
<evidence type="ECO:0000313" key="2">
    <source>
        <dbReference type="EMBL" id="KAK3741324.1"/>
    </source>
</evidence>
<evidence type="ECO:0000256" key="1">
    <source>
        <dbReference type="SAM" id="SignalP"/>
    </source>
</evidence>
<organism evidence="2 3">
    <name type="scientific">Elysia crispata</name>
    <name type="common">lettuce slug</name>
    <dbReference type="NCBI Taxonomy" id="231223"/>
    <lineage>
        <taxon>Eukaryota</taxon>
        <taxon>Metazoa</taxon>
        <taxon>Spiralia</taxon>
        <taxon>Lophotrochozoa</taxon>
        <taxon>Mollusca</taxon>
        <taxon>Gastropoda</taxon>
        <taxon>Heterobranchia</taxon>
        <taxon>Euthyneura</taxon>
        <taxon>Panpulmonata</taxon>
        <taxon>Sacoglossa</taxon>
        <taxon>Placobranchoidea</taxon>
        <taxon>Plakobranchidae</taxon>
        <taxon>Elysia</taxon>
    </lineage>
</organism>
<name>A0AAE0YCT8_9GAST</name>
<evidence type="ECO:0000313" key="3">
    <source>
        <dbReference type="Proteomes" id="UP001283361"/>
    </source>
</evidence>
<gene>
    <name evidence="2" type="ORF">RRG08_034369</name>
</gene>
<feature type="chain" id="PRO_5042288418" evidence="1">
    <location>
        <begin position="22"/>
        <end position="96"/>
    </location>
</feature>
<sequence length="96" mass="10840">MESSPLHLLFLLGYCLALIEGETSKKNYWIVIDSHTDKEEEESRHDVNKEIACNYVRPAGTPLRPVTSVDRTTAKATILNVQNIRGLVLIFQFGSH</sequence>
<dbReference type="Proteomes" id="UP001283361">
    <property type="component" value="Unassembled WGS sequence"/>
</dbReference>
<feature type="signal peptide" evidence="1">
    <location>
        <begin position="1"/>
        <end position="21"/>
    </location>
</feature>
<accession>A0AAE0YCT8</accession>
<proteinExistence type="predicted"/>
<keyword evidence="1" id="KW-0732">Signal</keyword>
<dbReference type="AlphaFoldDB" id="A0AAE0YCT8"/>
<keyword evidence="3" id="KW-1185">Reference proteome</keyword>
<comment type="caution">
    <text evidence="2">The sequence shown here is derived from an EMBL/GenBank/DDBJ whole genome shotgun (WGS) entry which is preliminary data.</text>
</comment>